<feature type="transmembrane region" description="Helical" evidence="1">
    <location>
        <begin position="85"/>
        <end position="104"/>
    </location>
</feature>
<accession>A0AAI8DJA1</accession>
<dbReference type="PANTHER" id="PTHR37305">
    <property type="entry name" value="INTEGRAL MEMBRANE PROTEIN-RELATED"/>
    <property type="match status" value="1"/>
</dbReference>
<reference evidence="3" key="1">
    <citation type="submission" date="2017-06" db="EMBL/GenBank/DDBJ databases">
        <title>FDA dAtabase for Regulatory Grade micrObial Sequences (FDA-ARGOS): Supporting development and validation of Infectious Disease Dx tests.</title>
        <authorList>
            <person name="Goldberg B."/>
            <person name="Campos J."/>
            <person name="Tallon L."/>
            <person name="Sadzewicz L."/>
            <person name="Sengamalay N."/>
            <person name="Ott S."/>
            <person name="Godinez A."/>
            <person name="Nagaraj S."/>
            <person name="Vavikolanu K."/>
            <person name="Nadendla S."/>
            <person name="George J."/>
            <person name="Geyer C."/>
            <person name="Sichtig H."/>
        </authorList>
    </citation>
    <scope>NUCLEOTIDE SEQUENCE [LARGE SCALE GENOMIC DNA]</scope>
    <source>
        <strain evidence="3">FDAARGOS_285</strain>
    </source>
</reference>
<dbReference type="KEGG" id="sscu:CEP64_10900"/>
<feature type="transmembrane region" description="Helical" evidence="1">
    <location>
        <begin position="434"/>
        <end position="454"/>
    </location>
</feature>
<feature type="transmembrane region" description="Helical" evidence="1">
    <location>
        <begin position="164"/>
        <end position="184"/>
    </location>
</feature>
<dbReference type="PANTHER" id="PTHR37305:SF1">
    <property type="entry name" value="MEMBRANE PROTEIN"/>
    <property type="match status" value="1"/>
</dbReference>
<feature type="transmembrane region" description="Helical" evidence="1">
    <location>
        <begin position="293"/>
        <end position="315"/>
    </location>
</feature>
<dbReference type="PRINTS" id="PR00173">
    <property type="entry name" value="EDTRNSPORT"/>
</dbReference>
<keyword evidence="1" id="KW-1133">Transmembrane helix</keyword>
<feature type="transmembrane region" description="Helical" evidence="1">
    <location>
        <begin position="196"/>
        <end position="215"/>
    </location>
</feature>
<feature type="transmembrane region" description="Helical" evidence="1">
    <location>
        <begin position="125"/>
        <end position="152"/>
    </location>
</feature>
<protein>
    <submittedName>
        <fullName evidence="2">ABC transporter permease</fullName>
    </submittedName>
</protein>
<name>A0AAI8DJA1_MAMSC</name>
<gene>
    <name evidence="2" type="ORF">CEP64_10900</name>
</gene>
<dbReference type="Proteomes" id="UP000197058">
    <property type="component" value="Chromosome"/>
</dbReference>
<evidence type="ECO:0000313" key="2">
    <source>
        <dbReference type="EMBL" id="ASE35086.1"/>
    </source>
</evidence>
<dbReference type="AlphaFoldDB" id="A0AAI8DJA1"/>
<proteinExistence type="predicted"/>
<feature type="transmembrane region" description="Helical" evidence="1">
    <location>
        <begin position="343"/>
        <end position="365"/>
    </location>
</feature>
<dbReference type="EMBL" id="CP022046">
    <property type="protein sequence ID" value="ASE35086.1"/>
    <property type="molecule type" value="Genomic_DNA"/>
</dbReference>
<feature type="transmembrane region" description="Helical" evidence="1">
    <location>
        <begin position="501"/>
        <end position="524"/>
    </location>
</feature>
<dbReference type="RefSeq" id="WP_088592535.1">
    <property type="nucleotide sequence ID" value="NZ_CP022046.2"/>
</dbReference>
<feature type="transmembrane region" description="Helical" evidence="1">
    <location>
        <begin position="239"/>
        <end position="261"/>
    </location>
</feature>
<evidence type="ECO:0000256" key="1">
    <source>
        <dbReference type="SAM" id="Phobius"/>
    </source>
</evidence>
<evidence type="ECO:0000313" key="3">
    <source>
        <dbReference type="Proteomes" id="UP000197058"/>
    </source>
</evidence>
<feature type="transmembrane region" description="Helical" evidence="1">
    <location>
        <begin position="23"/>
        <end position="41"/>
    </location>
</feature>
<organism evidence="2 3">
    <name type="scientific">Mammaliicoccus sciuri</name>
    <name type="common">Staphylococcus sciuri</name>
    <dbReference type="NCBI Taxonomy" id="1296"/>
    <lineage>
        <taxon>Bacteria</taxon>
        <taxon>Bacillati</taxon>
        <taxon>Bacillota</taxon>
        <taxon>Bacilli</taxon>
        <taxon>Bacillales</taxon>
        <taxon>Staphylococcaceae</taxon>
        <taxon>Mammaliicoccus</taxon>
    </lineage>
</organism>
<sequence length="530" mass="59471">MNNLFNGVGQLTLFYLKTHKWKMLFWILGIVVLTVIIPPTFKSMYPHQSDMQPIVETSKNPAMEAMLGPGQFEHVSVGVLFTHEMLLFTSILVAIMSILLVSKSTRGDESAGRIEMIRALPVGKVSPLISALIEMIIVNIMITILIMNILPLMNINSVDWQGSIVYAVSLGSIGILFGMMTAIFSQLTETSSSVTGYSITVLLLSYLVRAVGDVINEDISMVSPLGWITRTFAYSENNWWPIVITLITAIIFLMIAMILYFRRDIESGLLPSKPGKRTAHKIWLSPLGLQLKLYKVGLISWAIGMFVFGASYGSIFGELDDFIKDNEMLQQMVSGKSDHYIEAFLPTLMIIMAIVSTIPALISLYKIKNEIDTHRIELIMSRPISRIKLLSSYLVVSLFNAIFMIFIAAFGLYVAQTSVLHDPFSFWTIIKSGIVHIPAIISFVALGVVLLGWFNKGHFIVYLYLTYTFFVVYLGQLLNIKDWLKDITPFHHIPEIPVEDMNYSGISILIILSVVLIIIGFIGFKRKDIS</sequence>
<keyword evidence="1" id="KW-0812">Transmembrane</keyword>
<feature type="transmembrane region" description="Helical" evidence="1">
    <location>
        <begin position="390"/>
        <end position="414"/>
    </location>
</feature>
<keyword evidence="1" id="KW-0472">Membrane</keyword>
<feature type="transmembrane region" description="Helical" evidence="1">
    <location>
        <begin position="461"/>
        <end position="481"/>
    </location>
</feature>